<dbReference type="InterPro" id="IPR019261">
    <property type="entry name" value="PARG_cat_microbial"/>
</dbReference>
<dbReference type="OrthoDB" id="9985428at2759"/>
<dbReference type="Pfam" id="PF10021">
    <property type="entry name" value="PARG_cat_microb"/>
    <property type="match status" value="1"/>
</dbReference>
<dbReference type="EMBL" id="CAJNOI010000272">
    <property type="protein sequence ID" value="CAF1220251.1"/>
    <property type="molecule type" value="Genomic_DNA"/>
</dbReference>
<comment type="caution">
    <text evidence="4">The sequence shown here is derived from an EMBL/GenBank/DDBJ whole genome shotgun (WGS) entry which is preliminary data.</text>
</comment>
<name>A0A816B4G7_9BILA</name>
<sequence>MAESIDCEDAASLVSVSRNERARIAQNTLATLQTGWYELPDGQRVNLEDDVKFCNDNSILYTEDDLQNMKKSITTTDESDVISYPKIEIRYCTTLQAARFLVAEVGEDHVGVLNFASAKNPGGGFLKGSQAQEESIARSSSLYIAETQSRFMNGYYDYNRHGPRGIYSHRMIYSPRVTIFKDDNGKLLSSPYHVAIVTAPAPNAGVIKNAKEARNVMTERVKHVLNVFKTNKHDTLVLGAYGCGVFKNDPLDVAIIFRQHLESKEFQHSFKRIIFAILNKEMYQIFEQVFGANDLNTIHEQIATLSLDHGVQKQSTNNNRNKQNKKKRVEKRRRNNHFDEDQNQTSDNDDERRFDIDALFTI</sequence>
<dbReference type="PANTHER" id="PTHR35596:SF1">
    <property type="entry name" value="MICROBIAL-TYPE PARG CATALYTIC DOMAIN-CONTAINING PROTEIN"/>
    <property type="match status" value="1"/>
</dbReference>
<feature type="compositionally biased region" description="Basic residues" evidence="1">
    <location>
        <begin position="322"/>
        <end position="335"/>
    </location>
</feature>
<proteinExistence type="predicted"/>
<dbReference type="EMBL" id="CAJNOM010001332">
    <property type="protein sequence ID" value="CAF1603627.1"/>
    <property type="molecule type" value="Genomic_DNA"/>
</dbReference>
<evidence type="ECO:0000313" key="3">
    <source>
        <dbReference type="EMBL" id="CAF1220251.1"/>
    </source>
</evidence>
<protein>
    <recommendedName>
        <fullName evidence="2">Microbial-type PARG catalytic domain-containing protein</fullName>
    </recommendedName>
</protein>
<dbReference type="SUPFAM" id="SSF52949">
    <property type="entry name" value="Macro domain-like"/>
    <property type="match status" value="1"/>
</dbReference>
<dbReference type="Proteomes" id="UP000663832">
    <property type="component" value="Unassembled WGS sequence"/>
</dbReference>
<dbReference type="InterPro" id="IPR043472">
    <property type="entry name" value="Macro_dom-like"/>
</dbReference>
<evidence type="ECO:0000256" key="1">
    <source>
        <dbReference type="SAM" id="MobiDB-lite"/>
    </source>
</evidence>
<dbReference type="InterPro" id="IPR012664">
    <property type="entry name" value="CHP02452"/>
</dbReference>
<gene>
    <name evidence="3" type="ORF">BJG266_LOCUS27939</name>
    <name evidence="4" type="ORF">QVE165_LOCUS52988</name>
</gene>
<dbReference type="PANTHER" id="PTHR35596">
    <property type="entry name" value="DUF2263 DOMAIN-CONTAINING PROTEIN"/>
    <property type="match status" value="1"/>
</dbReference>
<reference evidence="4" key="1">
    <citation type="submission" date="2021-02" db="EMBL/GenBank/DDBJ databases">
        <authorList>
            <person name="Nowell W R."/>
        </authorList>
    </citation>
    <scope>NUCLEOTIDE SEQUENCE</scope>
</reference>
<organism evidence="4 5">
    <name type="scientific">Adineta steineri</name>
    <dbReference type="NCBI Taxonomy" id="433720"/>
    <lineage>
        <taxon>Eukaryota</taxon>
        <taxon>Metazoa</taxon>
        <taxon>Spiralia</taxon>
        <taxon>Gnathifera</taxon>
        <taxon>Rotifera</taxon>
        <taxon>Eurotatoria</taxon>
        <taxon>Bdelloidea</taxon>
        <taxon>Adinetida</taxon>
        <taxon>Adinetidae</taxon>
        <taxon>Adineta</taxon>
    </lineage>
</organism>
<evidence type="ECO:0000259" key="2">
    <source>
        <dbReference type="Pfam" id="PF10021"/>
    </source>
</evidence>
<dbReference type="Proteomes" id="UP000663877">
    <property type="component" value="Unassembled WGS sequence"/>
</dbReference>
<keyword evidence="5" id="KW-1185">Reference proteome</keyword>
<dbReference type="Gene3D" id="3.40.220.10">
    <property type="entry name" value="Leucine Aminopeptidase, subunit E, domain 1"/>
    <property type="match status" value="1"/>
</dbReference>
<dbReference type="NCBIfam" id="TIGR02452">
    <property type="entry name" value="TIGR02452 family protein"/>
    <property type="match status" value="1"/>
</dbReference>
<feature type="region of interest" description="Disordered" evidence="1">
    <location>
        <begin position="309"/>
        <end position="350"/>
    </location>
</feature>
<accession>A0A816B4G7</accession>
<dbReference type="AlphaFoldDB" id="A0A816B4G7"/>
<evidence type="ECO:0000313" key="4">
    <source>
        <dbReference type="EMBL" id="CAF1603627.1"/>
    </source>
</evidence>
<evidence type="ECO:0000313" key="5">
    <source>
        <dbReference type="Proteomes" id="UP000663832"/>
    </source>
</evidence>
<feature type="domain" description="Microbial-type PARG catalytic" evidence="2">
    <location>
        <begin position="25"/>
        <end position="182"/>
    </location>
</feature>